<name>A0A5K1K311_9APHY</name>
<proteinExistence type="predicted"/>
<accession>A0A5K1K311</accession>
<reference evidence="1" key="1">
    <citation type="submission" date="2019-10" db="EMBL/GenBank/DDBJ databases">
        <authorList>
            <person name="Nor Muhammad N."/>
        </authorList>
    </citation>
    <scope>NUCLEOTIDE SEQUENCE</scope>
</reference>
<organism evidence="1">
    <name type="scientific">Ganoderma boninense</name>
    <dbReference type="NCBI Taxonomy" id="34458"/>
    <lineage>
        <taxon>Eukaryota</taxon>
        <taxon>Fungi</taxon>
        <taxon>Dikarya</taxon>
        <taxon>Basidiomycota</taxon>
        <taxon>Agaricomycotina</taxon>
        <taxon>Agaricomycetes</taxon>
        <taxon>Polyporales</taxon>
        <taxon>Polyporaceae</taxon>
        <taxon>Ganoderma</taxon>
    </lineage>
</organism>
<protein>
    <submittedName>
        <fullName evidence="1">Cell surface hydrophobicity-associated protein</fullName>
    </submittedName>
</protein>
<sequence>MSNVESSSKDVDSQPSNAVILFRATWDYIPMPILKLFRYLPGEPFTRMRSLRNLFQQYGKHILREHSPEVVTGHKVNGEDILTVLDNPHSALTLFGSSYGIACTSQRERVRGANTRLDDEELIAEMASLTFAPSLVPNPAASGP</sequence>
<gene>
    <name evidence="1" type="primary">Q7Z8E8</name>
</gene>
<dbReference type="EMBL" id="LR727367">
    <property type="protein sequence ID" value="VWO99049.1"/>
    <property type="molecule type" value="Genomic_DNA"/>
</dbReference>
<dbReference type="AlphaFoldDB" id="A0A5K1K311"/>
<evidence type="ECO:0000313" key="1">
    <source>
        <dbReference type="EMBL" id="VWO99049.1"/>
    </source>
</evidence>